<proteinExistence type="predicted"/>
<accession>A0A2M8KET7</accession>
<reference evidence="2" key="1">
    <citation type="submission" date="2017-09" db="EMBL/GenBank/DDBJ databases">
        <title>Depth-based differentiation of microbial function through sediment-hosted aquifers and enrichment of novel symbionts in the deep terrestrial subsurface.</title>
        <authorList>
            <person name="Probst A.J."/>
            <person name="Ladd B."/>
            <person name="Jarett J.K."/>
            <person name="Geller-Mcgrath D.E."/>
            <person name="Sieber C.M.K."/>
            <person name="Emerson J.B."/>
            <person name="Anantharaman K."/>
            <person name="Thomas B.C."/>
            <person name="Malmstrom R."/>
            <person name="Stieglmeier M."/>
            <person name="Klingl A."/>
            <person name="Woyke T."/>
            <person name="Ryan C.M."/>
            <person name="Banfield J.F."/>
        </authorList>
    </citation>
    <scope>NUCLEOTIDE SEQUENCE [LARGE SCALE GENOMIC DNA]</scope>
</reference>
<gene>
    <name evidence="1" type="ORF">COU81_00770</name>
</gene>
<dbReference type="AlphaFoldDB" id="A0A2M8KET7"/>
<dbReference type="Proteomes" id="UP000231450">
    <property type="component" value="Unassembled WGS sequence"/>
</dbReference>
<name>A0A2M8KET7_9BACT</name>
<protein>
    <submittedName>
        <fullName evidence="1">Uncharacterized protein</fullName>
    </submittedName>
</protein>
<evidence type="ECO:0000313" key="2">
    <source>
        <dbReference type="Proteomes" id="UP000231450"/>
    </source>
</evidence>
<comment type="caution">
    <text evidence="1">The sequence shown here is derived from an EMBL/GenBank/DDBJ whole genome shotgun (WGS) entry which is preliminary data.</text>
</comment>
<dbReference type="EMBL" id="PFDW01000015">
    <property type="protein sequence ID" value="PJE58436.1"/>
    <property type="molecule type" value="Genomic_DNA"/>
</dbReference>
<evidence type="ECO:0000313" key="1">
    <source>
        <dbReference type="EMBL" id="PJE58436.1"/>
    </source>
</evidence>
<organism evidence="1 2">
    <name type="scientific">Candidatus Portnoybacteria bacterium CG10_big_fil_rev_8_21_14_0_10_36_7</name>
    <dbReference type="NCBI Taxonomy" id="1974812"/>
    <lineage>
        <taxon>Bacteria</taxon>
        <taxon>Candidatus Portnoyibacteriota</taxon>
    </lineage>
</organism>
<sequence length="82" mass="9443">MYKGARPYEFATAFKLAKEKFGKVRITIKEGTLQFVCPTHGQDLVLNLDYQEPDYGVYHLACPERKCLKSFSFTILAQDIIH</sequence>